<evidence type="ECO:0000313" key="2">
    <source>
        <dbReference type="Proteomes" id="UP001148662"/>
    </source>
</evidence>
<gene>
    <name evidence="1" type="ORF">NM688_g3303</name>
</gene>
<evidence type="ECO:0000313" key="1">
    <source>
        <dbReference type="EMBL" id="KAJ3554056.1"/>
    </source>
</evidence>
<sequence>MPIFTISEISLQSLSVADLEHVSNQSSFGRYMVTRELAARHHRMLTPYFTDTNTFMAMLRSFEAVISGSFALDYILGKESTPQSDLDIYVPFASFEGMKTYLKDVEGYSEDAMLMRRRAKIARALAARQEEAIERMINGSPEYVTRVPVHFTQSRAFGSTLQMNYVCASGYCCAYPQATFRLEGVVSPHVMRNDMTPYDFVYPLIDKYERRRYEFRFNWYEPEITGCGNIHEHVFCPSKRRSFEDALSYYGTFGSGEDSPTFNDRRGAFVSDWKVGWQLGSRHDPTDTRFPSPARAWHSVTGQGERRTRFVPEEPI</sequence>
<proteinExistence type="predicted"/>
<keyword evidence="2" id="KW-1185">Reference proteome</keyword>
<dbReference type="EMBL" id="JANHOG010000469">
    <property type="protein sequence ID" value="KAJ3554056.1"/>
    <property type="molecule type" value="Genomic_DNA"/>
</dbReference>
<comment type="caution">
    <text evidence="1">The sequence shown here is derived from an EMBL/GenBank/DDBJ whole genome shotgun (WGS) entry which is preliminary data.</text>
</comment>
<organism evidence="1 2">
    <name type="scientific">Phlebia brevispora</name>
    <dbReference type="NCBI Taxonomy" id="194682"/>
    <lineage>
        <taxon>Eukaryota</taxon>
        <taxon>Fungi</taxon>
        <taxon>Dikarya</taxon>
        <taxon>Basidiomycota</taxon>
        <taxon>Agaricomycotina</taxon>
        <taxon>Agaricomycetes</taxon>
        <taxon>Polyporales</taxon>
        <taxon>Meruliaceae</taxon>
        <taxon>Phlebia</taxon>
    </lineage>
</organism>
<name>A0ACC1T607_9APHY</name>
<protein>
    <submittedName>
        <fullName evidence="1">Uncharacterized protein</fullName>
    </submittedName>
</protein>
<accession>A0ACC1T607</accession>
<dbReference type="Proteomes" id="UP001148662">
    <property type="component" value="Unassembled WGS sequence"/>
</dbReference>
<reference evidence="1" key="1">
    <citation type="submission" date="2022-07" db="EMBL/GenBank/DDBJ databases">
        <title>Genome Sequence of Phlebia brevispora.</title>
        <authorList>
            <person name="Buettner E."/>
        </authorList>
    </citation>
    <scope>NUCLEOTIDE SEQUENCE</scope>
    <source>
        <strain evidence="1">MPL23</strain>
    </source>
</reference>